<dbReference type="EMBL" id="JABRWQ010000007">
    <property type="protein sequence ID" value="NRD24561.1"/>
    <property type="molecule type" value="Genomic_DNA"/>
</dbReference>
<keyword evidence="2" id="KW-1185">Reference proteome</keyword>
<dbReference type="Proteomes" id="UP000805085">
    <property type="component" value="Unassembled WGS sequence"/>
</dbReference>
<sequence length="300" mass="35204">MRNLIIKTIFILFTTYGLSAQAWMTNLEIAQSLASVENKMILMVWEETTKFQYPVFVNDDKGNVVFINNLFQDEEISPIIWKNFIPVIVSEYQYADLYEKIKGKRSQRYIDKFNDDTIKILDVNGNILNVNDTSEDLENITVMIQKYALNTEYIAIELNGYRQKKDFFTAYYLASKYLDFSMYMKDNVRDDIIRLSNIYLNEAYSFLNSEKKEDQLVLKQRVELLGIQQSLVAKRPKKVLRQLKRMDAEKVESSNQSFVAFLYYTAYKILKDETNAAVWESKISSVNLKKAQMIINLNKT</sequence>
<name>A0ABX2E8Z2_9FLAO</name>
<gene>
    <name evidence="1" type="ORF">HNV10_15005</name>
</gene>
<evidence type="ECO:0000313" key="2">
    <source>
        <dbReference type="Proteomes" id="UP000805085"/>
    </source>
</evidence>
<protein>
    <submittedName>
        <fullName evidence="1">Uncharacterized protein</fullName>
    </submittedName>
</protein>
<proteinExistence type="predicted"/>
<comment type="caution">
    <text evidence="1">The sequence shown here is derived from an EMBL/GenBank/DDBJ whole genome shotgun (WGS) entry which is preliminary data.</text>
</comment>
<dbReference type="RefSeq" id="WP_173302212.1">
    <property type="nucleotide sequence ID" value="NZ_JABRWQ010000007.1"/>
</dbReference>
<accession>A0ABX2E8Z2</accession>
<organism evidence="1 2">
    <name type="scientific">Winogradskyella litoriviva</name>
    <dbReference type="NCBI Taxonomy" id="1220182"/>
    <lineage>
        <taxon>Bacteria</taxon>
        <taxon>Pseudomonadati</taxon>
        <taxon>Bacteroidota</taxon>
        <taxon>Flavobacteriia</taxon>
        <taxon>Flavobacteriales</taxon>
        <taxon>Flavobacteriaceae</taxon>
        <taxon>Winogradskyella</taxon>
    </lineage>
</organism>
<reference evidence="1 2" key="1">
    <citation type="journal article" date="2015" name="Int. J. Syst. Evol. Microbiol.">
        <title>Winogradskyella litoriviva sp. nov., isolated from coastal seawater.</title>
        <authorList>
            <person name="Nedashkovskaya O.I."/>
            <person name="Kukhlevskiy A.D."/>
            <person name="Zhukova N.V."/>
            <person name="Kim S.J."/>
            <person name="Rhee S.K."/>
            <person name="Mikhailov V.V."/>
        </authorList>
    </citation>
    <scope>NUCLEOTIDE SEQUENCE [LARGE SCALE GENOMIC DNA]</scope>
    <source>
        <strain evidence="1 2">KMM6491</strain>
    </source>
</reference>
<evidence type="ECO:0000313" key="1">
    <source>
        <dbReference type="EMBL" id="NRD24561.1"/>
    </source>
</evidence>